<evidence type="ECO:0000313" key="2">
    <source>
        <dbReference type="EMBL" id="GAA0383729.1"/>
    </source>
</evidence>
<name>A0ABP3HXW8_9ACTN</name>
<keyword evidence="2" id="KW-0378">Hydrolase</keyword>
<keyword evidence="3" id="KW-1185">Reference proteome</keyword>
<accession>A0ABP3HXW8</accession>
<gene>
    <name evidence="2" type="ORF">GCM10010357_00840</name>
</gene>
<dbReference type="SUPFAM" id="SSF55811">
    <property type="entry name" value="Nudix"/>
    <property type="match status" value="1"/>
</dbReference>
<dbReference type="Pfam" id="PF00293">
    <property type="entry name" value="NUDIX"/>
    <property type="match status" value="1"/>
</dbReference>
<feature type="domain" description="Nudix hydrolase" evidence="1">
    <location>
        <begin position="2"/>
        <end position="87"/>
    </location>
</feature>
<dbReference type="EMBL" id="BAAABX010000001">
    <property type="protein sequence ID" value="GAA0383729.1"/>
    <property type="molecule type" value="Genomic_DNA"/>
</dbReference>
<evidence type="ECO:0000259" key="1">
    <source>
        <dbReference type="Pfam" id="PF00293"/>
    </source>
</evidence>
<comment type="caution">
    <text evidence="2">The sequence shown here is derived from an EMBL/GenBank/DDBJ whole genome shotgun (WGS) entry which is preliminary data.</text>
</comment>
<sequence>MAEVNESPRAAAERELSEELGLTVRIGRLLCVDRVPSHGPWDDQLAFGFDGGVLPPEQSDALRPHDRELSSCSFFERTEALELLPPRTRRRAAHALKGLSGAVELYAEHGQERGAVP</sequence>
<protein>
    <submittedName>
        <fullName evidence="2">NUDIX hydrolase</fullName>
    </submittedName>
</protein>
<reference evidence="3" key="1">
    <citation type="journal article" date="2019" name="Int. J. Syst. Evol. Microbiol.">
        <title>The Global Catalogue of Microorganisms (GCM) 10K type strain sequencing project: providing services to taxonomists for standard genome sequencing and annotation.</title>
        <authorList>
            <consortium name="The Broad Institute Genomics Platform"/>
            <consortium name="The Broad Institute Genome Sequencing Center for Infectious Disease"/>
            <person name="Wu L."/>
            <person name="Ma J."/>
        </authorList>
    </citation>
    <scope>NUCLEOTIDE SEQUENCE [LARGE SCALE GENOMIC DNA]</scope>
    <source>
        <strain evidence="3">JCM 4788</strain>
    </source>
</reference>
<dbReference type="GO" id="GO:0016787">
    <property type="term" value="F:hydrolase activity"/>
    <property type="evidence" value="ECO:0007669"/>
    <property type="project" value="UniProtKB-KW"/>
</dbReference>
<organism evidence="2 3">
    <name type="scientific">Streptomyces luteireticuli</name>
    <dbReference type="NCBI Taxonomy" id="173858"/>
    <lineage>
        <taxon>Bacteria</taxon>
        <taxon>Bacillati</taxon>
        <taxon>Actinomycetota</taxon>
        <taxon>Actinomycetes</taxon>
        <taxon>Kitasatosporales</taxon>
        <taxon>Streptomycetaceae</taxon>
        <taxon>Streptomyces</taxon>
    </lineage>
</organism>
<dbReference type="RefSeq" id="WP_344018356.1">
    <property type="nucleotide sequence ID" value="NZ_BAAABX010000001.1"/>
</dbReference>
<dbReference type="InterPro" id="IPR015797">
    <property type="entry name" value="NUDIX_hydrolase-like_dom_sf"/>
</dbReference>
<dbReference type="Proteomes" id="UP001500879">
    <property type="component" value="Unassembled WGS sequence"/>
</dbReference>
<dbReference type="Gene3D" id="3.90.79.10">
    <property type="entry name" value="Nucleoside Triphosphate Pyrophosphohydrolase"/>
    <property type="match status" value="1"/>
</dbReference>
<dbReference type="InterPro" id="IPR000086">
    <property type="entry name" value="NUDIX_hydrolase_dom"/>
</dbReference>
<proteinExistence type="predicted"/>
<evidence type="ECO:0000313" key="3">
    <source>
        <dbReference type="Proteomes" id="UP001500879"/>
    </source>
</evidence>